<dbReference type="AlphaFoldDB" id="A0A8T9Q3P9"/>
<dbReference type="EMBL" id="CP095046">
    <property type="protein sequence ID" value="UOQ72184.1"/>
    <property type="molecule type" value="Genomic_DNA"/>
</dbReference>
<dbReference type="Proteomes" id="UP000831796">
    <property type="component" value="Chromosome"/>
</dbReference>
<dbReference type="KEGG" id="hcu:MUN79_27080"/>
<evidence type="ECO:0000256" key="1">
    <source>
        <dbReference type="SAM" id="Phobius"/>
    </source>
</evidence>
<keyword evidence="3" id="KW-1185">Reference proteome</keyword>
<accession>A0A8T9Q3P9</accession>
<dbReference type="RefSeq" id="WP_244675577.1">
    <property type="nucleotide sequence ID" value="NZ_CP095046.1"/>
</dbReference>
<sequence>MMGQSGGSGLLLILLMCLVLGCVLVSQQAIPAAWPGVGPGNVLEAGWLRLLALTWWVALELLRVAWWALNVLLLLYWLLSVADDGRPWYS</sequence>
<organism evidence="2 3">
    <name type="scientific">Hymenobacter cellulosilyticus</name>
    <dbReference type="NCBI Taxonomy" id="2932248"/>
    <lineage>
        <taxon>Bacteria</taxon>
        <taxon>Pseudomonadati</taxon>
        <taxon>Bacteroidota</taxon>
        <taxon>Cytophagia</taxon>
        <taxon>Cytophagales</taxon>
        <taxon>Hymenobacteraceae</taxon>
        <taxon>Hymenobacter</taxon>
    </lineage>
</organism>
<feature type="transmembrane region" description="Helical" evidence="1">
    <location>
        <begin position="53"/>
        <end position="79"/>
    </location>
</feature>
<proteinExistence type="predicted"/>
<keyword evidence="1" id="KW-0812">Transmembrane</keyword>
<evidence type="ECO:0000313" key="3">
    <source>
        <dbReference type="Proteomes" id="UP000831796"/>
    </source>
</evidence>
<evidence type="ECO:0000313" key="2">
    <source>
        <dbReference type="EMBL" id="UOQ72184.1"/>
    </source>
</evidence>
<keyword evidence="1" id="KW-1133">Transmembrane helix</keyword>
<reference evidence="2" key="1">
    <citation type="submission" date="2022-04" db="EMBL/GenBank/DDBJ databases">
        <title>Hymenobacter sp. isolated from the air.</title>
        <authorList>
            <person name="Won M."/>
            <person name="Lee C.-M."/>
            <person name="Woen H.-Y."/>
            <person name="Kwon S.-W."/>
        </authorList>
    </citation>
    <scope>NUCLEOTIDE SEQUENCE</scope>
    <source>
        <strain evidence="2">5116S-3</strain>
    </source>
</reference>
<protein>
    <submittedName>
        <fullName evidence="2">Uncharacterized protein</fullName>
    </submittedName>
</protein>
<name>A0A8T9Q3P9_9BACT</name>
<keyword evidence="1" id="KW-0472">Membrane</keyword>
<gene>
    <name evidence="2" type="ORF">MUN79_27080</name>
</gene>